<feature type="transmembrane region" description="Helical" evidence="1">
    <location>
        <begin position="129"/>
        <end position="150"/>
    </location>
</feature>
<comment type="caution">
    <text evidence="2">The sequence shown here is derived from an EMBL/GenBank/DDBJ whole genome shotgun (WGS) entry which is preliminary data.</text>
</comment>
<protein>
    <submittedName>
        <fullName evidence="2">FTR1 family iron permease</fullName>
    </submittedName>
</protein>
<keyword evidence="1" id="KW-1133">Transmembrane helix</keyword>
<accession>A0ABX5CP64</accession>
<evidence type="ECO:0000313" key="3">
    <source>
        <dbReference type="Proteomes" id="UP000239539"/>
    </source>
</evidence>
<dbReference type="RefSeq" id="WP_105930686.1">
    <property type="nucleotide sequence ID" value="NZ_PVNO01000024.1"/>
</dbReference>
<sequence length="253" mass="27735">MLINTVVLFLRDTLPIFLLISVLLALPRVSAVNILWRLFALVFIALLTYPKLGLVSEFYEGAGFELFKTLLFFVAWIGMCFLASYGTSNSSLLSIGVSLLVLGIGLPNSLHFLVYFISELTRNSDSTLLLLGTTIGLGISISIAILLNIFLTHFVNLKVTQCFISVFVAAQAANIALLLEQTDTFPSPNKLWDSSDIVSDNSEYGHLLNALVGYEATPSISYIVVFLIALIVPNLITFLCTRQRSTPLMEAAC</sequence>
<evidence type="ECO:0000313" key="2">
    <source>
        <dbReference type="EMBL" id="PRO69369.1"/>
    </source>
</evidence>
<gene>
    <name evidence="2" type="ORF">C6Y39_07620</name>
</gene>
<organism evidence="2 3">
    <name type="scientific">Alteromonas gracilis</name>
    <dbReference type="NCBI Taxonomy" id="1479524"/>
    <lineage>
        <taxon>Bacteria</taxon>
        <taxon>Pseudomonadati</taxon>
        <taxon>Pseudomonadota</taxon>
        <taxon>Gammaproteobacteria</taxon>
        <taxon>Alteromonadales</taxon>
        <taxon>Alteromonadaceae</taxon>
        <taxon>Alteromonas/Salinimonas group</taxon>
        <taxon>Alteromonas</taxon>
    </lineage>
</organism>
<name>A0ABX5CP64_9ALTE</name>
<proteinExistence type="predicted"/>
<feature type="transmembrane region" description="Helical" evidence="1">
    <location>
        <begin position="66"/>
        <end position="85"/>
    </location>
</feature>
<keyword evidence="1" id="KW-0812">Transmembrane</keyword>
<reference evidence="3" key="1">
    <citation type="journal article" date="2020" name="Int. J. Syst. Evol. Microbiol.">
        <title>Alteromonas alba sp. nov., a marine bacterium isolated from the seawater of the West Pacific Ocean.</title>
        <authorList>
            <person name="Sun C."/>
            <person name="Wu Y.-H."/>
            <person name="Xamxidin M."/>
            <person name="Cheng H."/>
            <person name="Xu X.-W."/>
        </authorList>
    </citation>
    <scope>NUCLEOTIDE SEQUENCE [LARGE SCALE GENOMIC DNA]</scope>
    <source>
        <strain evidence="3">9a2</strain>
    </source>
</reference>
<feature type="transmembrane region" description="Helical" evidence="1">
    <location>
        <begin position="6"/>
        <end position="27"/>
    </location>
</feature>
<dbReference type="Proteomes" id="UP000239539">
    <property type="component" value="Unassembled WGS sequence"/>
</dbReference>
<feature type="transmembrane region" description="Helical" evidence="1">
    <location>
        <begin position="92"/>
        <end position="117"/>
    </location>
</feature>
<dbReference type="EMBL" id="PVNO01000024">
    <property type="protein sequence ID" value="PRO69369.1"/>
    <property type="molecule type" value="Genomic_DNA"/>
</dbReference>
<feature type="transmembrane region" description="Helical" evidence="1">
    <location>
        <begin position="220"/>
        <end position="240"/>
    </location>
</feature>
<feature type="transmembrane region" description="Helical" evidence="1">
    <location>
        <begin position="34"/>
        <end position="54"/>
    </location>
</feature>
<keyword evidence="3" id="KW-1185">Reference proteome</keyword>
<keyword evidence="1" id="KW-0472">Membrane</keyword>
<evidence type="ECO:0000256" key="1">
    <source>
        <dbReference type="SAM" id="Phobius"/>
    </source>
</evidence>